<dbReference type="KEGG" id="mbr:MONBRDRAFT_30460"/>
<dbReference type="InterPro" id="IPR041245">
    <property type="entry name" value="CARMIL_PH"/>
</dbReference>
<dbReference type="OMA" id="MIDRLCV"/>
<feature type="compositionally biased region" description="Pro residues" evidence="1">
    <location>
        <begin position="1511"/>
        <end position="1536"/>
    </location>
</feature>
<feature type="compositionally biased region" description="Acidic residues" evidence="1">
    <location>
        <begin position="1407"/>
        <end position="1445"/>
    </location>
</feature>
<dbReference type="GeneID" id="5896213"/>
<dbReference type="STRING" id="81824.A9VE05"/>
<dbReference type="PANTHER" id="PTHR24112">
    <property type="entry name" value="LEUCINE-RICH REPEAT, ISOFORM F-RELATED"/>
    <property type="match status" value="1"/>
</dbReference>
<feature type="compositionally biased region" description="Low complexity" evidence="1">
    <location>
        <begin position="1455"/>
        <end position="1464"/>
    </location>
</feature>
<organism evidence="3 4">
    <name type="scientific">Monosiga brevicollis</name>
    <name type="common">Choanoflagellate</name>
    <dbReference type="NCBI Taxonomy" id="81824"/>
    <lineage>
        <taxon>Eukaryota</taxon>
        <taxon>Choanoflagellata</taxon>
        <taxon>Craspedida</taxon>
        <taxon>Salpingoecidae</taxon>
        <taxon>Monosiga</taxon>
    </lineage>
</organism>
<feature type="compositionally biased region" description="Basic residues" evidence="1">
    <location>
        <begin position="945"/>
        <end position="964"/>
    </location>
</feature>
<feature type="compositionally biased region" description="Polar residues" evidence="1">
    <location>
        <begin position="1016"/>
        <end position="1028"/>
    </location>
</feature>
<evidence type="ECO:0000256" key="1">
    <source>
        <dbReference type="SAM" id="MobiDB-lite"/>
    </source>
</evidence>
<evidence type="ECO:0000259" key="2">
    <source>
        <dbReference type="Pfam" id="PF17888"/>
    </source>
</evidence>
<dbReference type="Gene3D" id="3.80.10.10">
    <property type="entry name" value="Ribonuclease Inhibitor"/>
    <property type="match status" value="1"/>
</dbReference>
<gene>
    <name evidence="3" type="ORF">MONBRDRAFT_30460</name>
</gene>
<feature type="domain" description="CARMIL pleckstrin homology" evidence="2">
    <location>
        <begin position="27"/>
        <end position="111"/>
    </location>
</feature>
<feature type="compositionally biased region" description="Low complexity" evidence="1">
    <location>
        <begin position="1483"/>
        <end position="1494"/>
    </location>
</feature>
<dbReference type="EMBL" id="CH991593">
    <property type="protein sequence ID" value="EDQ84225.1"/>
    <property type="molecule type" value="Genomic_DNA"/>
</dbReference>
<reference evidence="3 4" key="1">
    <citation type="journal article" date="2008" name="Nature">
        <title>The genome of the choanoflagellate Monosiga brevicollis and the origin of metazoans.</title>
        <authorList>
            <consortium name="JGI Sequencing"/>
            <person name="King N."/>
            <person name="Westbrook M.J."/>
            <person name="Young S.L."/>
            <person name="Kuo A."/>
            <person name="Abedin M."/>
            <person name="Chapman J."/>
            <person name="Fairclough S."/>
            <person name="Hellsten U."/>
            <person name="Isogai Y."/>
            <person name="Letunic I."/>
            <person name="Marr M."/>
            <person name="Pincus D."/>
            <person name="Putnam N."/>
            <person name="Rokas A."/>
            <person name="Wright K.J."/>
            <person name="Zuzow R."/>
            <person name="Dirks W."/>
            <person name="Good M."/>
            <person name="Goodstein D."/>
            <person name="Lemons D."/>
            <person name="Li W."/>
            <person name="Lyons J.B."/>
            <person name="Morris A."/>
            <person name="Nichols S."/>
            <person name="Richter D.J."/>
            <person name="Salamov A."/>
            <person name="Bork P."/>
            <person name="Lim W.A."/>
            <person name="Manning G."/>
            <person name="Miller W.T."/>
            <person name="McGinnis W."/>
            <person name="Shapiro H."/>
            <person name="Tjian R."/>
            <person name="Grigoriev I.V."/>
            <person name="Rokhsar D."/>
        </authorList>
    </citation>
    <scope>NUCLEOTIDE SEQUENCE [LARGE SCALE GENOMIC DNA]</scope>
    <source>
        <strain evidence="4">MX1 / ATCC 50154</strain>
    </source>
</reference>
<keyword evidence="4" id="KW-1185">Reference proteome</keyword>
<feature type="compositionally biased region" description="Basic and acidic residues" evidence="1">
    <location>
        <begin position="1089"/>
        <end position="1105"/>
    </location>
</feature>
<feature type="compositionally biased region" description="Low complexity" evidence="1">
    <location>
        <begin position="843"/>
        <end position="854"/>
    </location>
</feature>
<sequence>MAAAQAVSAVLPQQSLAFTADVTLVINADRNKTDDKALGVAGDRLVLVSPRPPFKIDTEINVLDLTRLDILSDDQSLVIESTTSSPLRLRGLEQDAPALAAILYDALRNIYLVGDVRCVFSCPLQVQPPADQDVSQRQDVDCAAFLPAYQHACKYHGLTPQQLTVQKIVGRYQASRTRTLDGLDFMAMSLTSSPAIVTALHVNPWFTTLKLNDLKMSPATLDSLAMLALRNNTLQTIEMRNLSSADSKFWGKFLGNLKNNPRLSIQDFDFSQNNLGDPLVTAFADSARTFVLGVRRLRMVNVSMSTKGAMVLAIALRKNPSSASGLQLIDISENPTIGHEGVIGLIDMLLQANILQSVNVNNTGAVVESILMTMAKAICTHLTHLDLGNNKFASKKAGRPQPQLVKFLEHAPVIQSLCLNGVKLPSVALKFLLDSLSVNVLLTNLELGLANCDLGVSESASVIHMALPKLTTIGKLDFSQNEFSDDDMAKIIGAAAANSATLNSLVLDENLSRARTSQRSMLALRSLFEGSYKGLRHLSLKDMKLKQDLVNLFPSLSENTSIEHLDIRGNHVGDAGASALAVTLNYNKALRRIDLDDNGISHIGFMELANALENNVVMQDLPMPLLDITASMSRNQAETVAAVHRIQLALARNHSPARQMIGQVTVDPEEAGAQDERWLHSLVEALQSTASFAPEDRIAGDEALLRAQKAVQATRAGVERQASLLKAQEALVAEQASSLARGLESVLVQALEKNTGEIVALLAAESGTDPAVLRQAAHYQHADICRRLVTEVIEEGVRPTLTAALGQQLETFTQKAILEILGAAGQEVSRVLDARKTGTALAARAAHTKASPAKEAPPPSAAKPTEAKASPTPARRARAADAALKAKQRVSTLQDSQTSETPEVSRSAVLVSTSADPDDVEEGGIDIDAGPAAAGAANAGPSLTHHTKGRPKVQGKRPPTRKPRSNASSRHASTTPSLSASIFAATSPTPAPRAAPRVQKEDEVEASSPAEPKESNGGSDAGETSSPSKDVKDVKGGKRLLGGLFRRRSKDLLAGSEEVAVDDAEEDQSEPPKESAVDTPEADASAPAERAEDKMTKEDGEREAIVPKPRPRPPPPSGAPPPQATPEAAPKAERTKPVGGVAMGFVPTKDMLSRVRSASVKRRSATSSEEADANQGAAQQEPTSEPVKVLNVAGLPQGESTVDEVAPVPVAKPRPEAPASEVAKPKTEPVDAEAPTADSSAAAKPPVVEPPAAKPPVVEPPAAKPPVVEPPAAKPPVVEPPAAKPPVVEPPAAKPPLVEPPAAKPPVVEPPAAKPPVVEPPAAKPPVVEPPAAKPPLVEPPAAKPPVVEPPAAKPPVVEPPAAKPPVVEPTATQGAELEAIPAPAKNMDDTLSEETSDNGVTAEDAALAEDEEPAAADVEDEENEDDENGEDGEDDDAWGEEELALDAPVPEPAPRGAQAAVAAMEGDAQADESAAAPPPPRRSSSLSQASVPRAKPRPSGPGVAPKAKPKPQPPAPKAKVAPPAPTPKPKPKPTP</sequence>
<feature type="compositionally biased region" description="Acidic residues" evidence="1">
    <location>
        <begin position="1059"/>
        <end position="1069"/>
    </location>
</feature>
<dbReference type="RefSeq" id="XP_001750949.1">
    <property type="nucleotide sequence ID" value="XM_001750897.1"/>
</dbReference>
<dbReference type="Pfam" id="PF13516">
    <property type="entry name" value="LRR_6"/>
    <property type="match status" value="2"/>
</dbReference>
<dbReference type="InterPro" id="IPR001611">
    <property type="entry name" value="Leu-rich_rpt"/>
</dbReference>
<dbReference type="GO" id="GO:0016477">
    <property type="term" value="P:cell migration"/>
    <property type="evidence" value="ECO:0000318"/>
    <property type="project" value="GO_Central"/>
</dbReference>
<feature type="compositionally biased region" description="Polar residues" evidence="1">
    <location>
        <begin position="965"/>
        <end position="980"/>
    </location>
</feature>
<feature type="compositionally biased region" description="Pro residues" evidence="1">
    <location>
        <begin position="1112"/>
        <end position="1124"/>
    </location>
</feature>
<feature type="compositionally biased region" description="Pro residues" evidence="1">
    <location>
        <begin position="1247"/>
        <end position="1368"/>
    </location>
</feature>
<dbReference type="GO" id="GO:0030027">
    <property type="term" value="C:lamellipodium"/>
    <property type="evidence" value="ECO:0000318"/>
    <property type="project" value="GO_Central"/>
</dbReference>
<feature type="compositionally biased region" description="Acidic residues" evidence="1">
    <location>
        <begin position="916"/>
        <end position="925"/>
    </location>
</feature>
<feature type="compositionally biased region" description="Low complexity" evidence="1">
    <location>
        <begin position="862"/>
        <end position="885"/>
    </location>
</feature>
<dbReference type="FunCoup" id="A9VE05">
    <property type="interactions" value="735"/>
</dbReference>
<dbReference type="InterPro" id="IPR032675">
    <property type="entry name" value="LRR_dom_sf"/>
</dbReference>
<dbReference type="InterPro" id="IPR051279">
    <property type="entry name" value="PP1-Reg/Actin-Interact_Protein"/>
</dbReference>
<feature type="compositionally biased region" description="Low complexity" evidence="1">
    <location>
        <begin position="1232"/>
        <end position="1246"/>
    </location>
</feature>
<dbReference type="GO" id="GO:0034315">
    <property type="term" value="P:regulation of Arp2/3 complex-mediated actin nucleation"/>
    <property type="evidence" value="ECO:0000318"/>
    <property type="project" value="GO_Central"/>
</dbReference>
<dbReference type="Pfam" id="PF17888">
    <property type="entry name" value="Carm_PH"/>
    <property type="match status" value="1"/>
</dbReference>
<dbReference type="Proteomes" id="UP000001357">
    <property type="component" value="Unassembled WGS sequence"/>
</dbReference>
<name>A9VE05_MONBE</name>
<dbReference type="GO" id="GO:0005886">
    <property type="term" value="C:plasma membrane"/>
    <property type="evidence" value="ECO:0000318"/>
    <property type="project" value="GO_Central"/>
</dbReference>
<dbReference type="eggNOG" id="KOG4242">
    <property type="taxonomic scope" value="Eukaryota"/>
</dbReference>
<feature type="region of interest" description="Disordered" evidence="1">
    <location>
        <begin position="843"/>
        <end position="1536"/>
    </location>
</feature>
<evidence type="ECO:0000313" key="3">
    <source>
        <dbReference type="EMBL" id="EDQ84225.1"/>
    </source>
</evidence>
<feature type="compositionally biased region" description="Low complexity" evidence="1">
    <location>
        <begin position="926"/>
        <end position="941"/>
    </location>
</feature>
<protein>
    <recommendedName>
        <fullName evidence="2">CARMIL pleckstrin homology domain-containing protein</fullName>
    </recommendedName>
</protein>
<dbReference type="SUPFAM" id="SSF52047">
    <property type="entry name" value="RNI-like"/>
    <property type="match status" value="1"/>
</dbReference>
<feature type="compositionally biased region" description="Polar residues" evidence="1">
    <location>
        <begin position="889"/>
        <end position="915"/>
    </location>
</feature>
<evidence type="ECO:0000313" key="4">
    <source>
        <dbReference type="Proteomes" id="UP000001357"/>
    </source>
</evidence>
<feature type="compositionally biased region" description="Low complexity" evidence="1">
    <location>
        <begin position="984"/>
        <end position="997"/>
    </location>
</feature>
<accession>A9VE05</accession>
<dbReference type="PANTHER" id="PTHR24112:SF66">
    <property type="entry name" value="LEUCINE-RICH REPEAT, ISOFORM F"/>
    <property type="match status" value="1"/>
</dbReference>
<dbReference type="InParanoid" id="A9VE05"/>
<proteinExistence type="predicted"/>
<dbReference type="SMART" id="SM00368">
    <property type="entry name" value="LRR_RI"/>
    <property type="match status" value="3"/>
</dbReference>